<keyword evidence="1" id="KW-1133">Transmembrane helix</keyword>
<keyword evidence="1" id="KW-0472">Membrane</keyword>
<dbReference type="Proteomes" id="UP000243904">
    <property type="component" value="Chromosome I"/>
</dbReference>
<keyword evidence="1" id="KW-0812">Transmembrane</keyword>
<gene>
    <name evidence="2" type="ORF">SAMN05444158_0356</name>
</gene>
<reference evidence="3" key="1">
    <citation type="submission" date="2016-10" db="EMBL/GenBank/DDBJ databases">
        <authorList>
            <person name="Varghese N."/>
            <person name="Submissions S."/>
        </authorList>
    </citation>
    <scope>NUCLEOTIDE SEQUENCE [LARGE SCALE GENOMIC DNA]</scope>
    <source>
        <strain evidence="3">GAS369</strain>
    </source>
</reference>
<proteinExistence type="predicted"/>
<evidence type="ECO:0000256" key="1">
    <source>
        <dbReference type="SAM" id="Phobius"/>
    </source>
</evidence>
<organism evidence="2 3">
    <name type="scientific">Bradyrhizobium canariense</name>
    <dbReference type="NCBI Taxonomy" id="255045"/>
    <lineage>
        <taxon>Bacteria</taxon>
        <taxon>Pseudomonadati</taxon>
        <taxon>Pseudomonadota</taxon>
        <taxon>Alphaproteobacteria</taxon>
        <taxon>Hyphomicrobiales</taxon>
        <taxon>Nitrobacteraceae</taxon>
        <taxon>Bradyrhizobium</taxon>
    </lineage>
</organism>
<dbReference type="EMBL" id="LT629750">
    <property type="protein sequence ID" value="SDR90021.1"/>
    <property type="molecule type" value="Genomic_DNA"/>
</dbReference>
<feature type="transmembrane region" description="Helical" evidence="1">
    <location>
        <begin position="12"/>
        <end position="32"/>
    </location>
</feature>
<evidence type="ECO:0000313" key="2">
    <source>
        <dbReference type="EMBL" id="SDR90021.1"/>
    </source>
</evidence>
<dbReference type="RefSeq" id="WP_283806829.1">
    <property type="nucleotide sequence ID" value="NZ_LT629750.1"/>
</dbReference>
<evidence type="ECO:0000313" key="3">
    <source>
        <dbReference type="Proteomes" id="UP000243904"/>
    </source>
</evidence>
<name>A0A1H1MT22_9BRAD</name>
<sequence length="40" mass="4369">MDPFEKKPILPVDVMITLAINIVVAVLGYYAVMLWGSFGG</sequence>
<protein>
    <submittedName>
        <fullName evidence="2">Uncharacterized protein</fullName>
    </submittedName>
</protein>
<dbReference type="AlphaFoldDB" id="A0A1H1MT22"/>
<keyword evidence="3" id="KW-1185">Reference proteome</keyword>
<accession>A0A1H1MT22</accession>